<keyword evidence="5" id="KW-1185">Reference proteome</keyword>
<evidence type="ECO:0000313" key="5">
    <source>
        <dbReference type="Proteomes" id="UP000501690"/>
    </source>
</evidence>
<dbReference type="Pfam" id="PF02458">
    <property type="entry name" value="Transferase"/>
    <property type="match status" value="1"/>
</dbReference>
<dbReference type="InterPro" id="IPR051504">
    <property type="entry name" value="Plant_metabolite_acyltrans"/>
</dbReference>
<dbReference type="GO" id="GO:0016747">
    <property type="term" value="F:acyltransferase activity, transferring groups other than amino-acyl groups"/>
    <property type="evidence" value="ECO:0007669"/>
    <property type="project" value="UniProtKB-ARBA"/>
</dbReference>
<dbReference type="Gene3D" id="3.30.559.10">
    <property type="entry name" value="Chloramphenicol acetyltransferase-like domain"/>
    <property type="match status" value="1"/>
</dbReference>
<accession>A0A4D6NBT0</accession>
<keyword evidence="3" id="KW-0175">Coiled coil</keyword>
<name>A0A4D6NBT0_VIGUN</name>
<evidence type="ECO:0008006" key="6">
    <source>
        <dbReference type="Google" id="ProtNLM"/>
    </source>
</evidence>
<feature type="coiled-coil region" evidence="3">
    <location>
        <begin position="164"/>
        <end position="194"/>
    </location>
</feature>
<keyword evidence="1" id="KW-0808">Transferase</keyword>
<evidence type="ECO:0000256" key="3">
    <source>
        <dbReference type="SAM" id="Coils"/>
    </source>
</evidence>
<sequence>MLYMDNLINHHEALKVLEECQVAPPPSLPSTTLPLTFFDLPWLCCKNPVQRIFFYEFPHPTHHFLQTTLPILKHSLSLSLQHFFPFVSNLIVPTQPHLSHIRYLRGDSLPFIVAESTADFTLLTSHYTPEFSLTSTYFGNCLTSCMVAMKRSEIVGENGIVTAAKTIEREIRDFKSALRKAENLMSDFKELEKLGKSVLVITSSPKLGVYQTDFGWGKPKKCEAAHVESSKFMSLSDCRDEKEGIEVGLALERTQMNKFSNILKKELHNINKF</sequence>
<dbReference type="InterPro" id="IPR023213">
    <property type="entry name" value="CAT-like_dom_sf"/>
</dbReference>
<evidence type="ECO:0000256" key="2">
    <source>
        <dbReference type="ARBA" id="ARBA00023315"/>
    </source>
</evidence>
<protein>
    <recommendedName>
        <fullName evidence="6">Shikimate O-hydroxycinnamoyltransferase</fullName>
    </recommendedName>
</protein>
<dbReference type="AlphaFoldDB" id="A0A4D6NBT0"/>
<reference evidence="4 5" key="1">
    <citation type="submission" date="2019-04" db="EMBL/GenBank/DDBJ databases">
        <title>An improved genome assembly and genetic linkage map for asparagus bean, Vigna unguiculata ssp. sesquipedialis.</title>
        <authorList>
            <person name="Xia Q."/>
            <person name="Zhang R."/>
            <person name="Dong Y."/>
        </authorList>
    </citation>
    <scope>NUCLEOTIDE SEQUENCE [LARGE SCALE GENOMIC DNA]</scope>
    <source>
        <tissue evidence="4">Leaf</tissue>
    </source>
</reference>
<organism evidence="4 5">
    <name type="scientific">Vigna unguiculata</name>
    <name type="common">Cowpea</name>
    <dbReference type="NCBI Taxonomy" id="3917"/>
    <lineage>
        <taxon>Eukaryota</taxon>
        <taxon>Viridiplantae</taxon>
        <taxon>Streptophyta</taxon>
        <taxon>Embryophyta</taxon>
        <taxon>Tracheophyta</taxon>
        <taxon>Spermatophyta</taxon>
        <taxon>Magnoliopsida</taxon>
        <taxon>eudicotyledons</taxon>
        <taxon>Gunneridae</taxon>
        <taxon>Pentapetalae</taxon>
        <taxon>rosids</taxon>
        <taxon>fabids</taxon>
        <taxon>Fabales</taxon>
        <taxon>Fabaceae</taxon>
        <taxon>Papilionoideae</taxon>
        <taxon>50 kb inversion clade</taxon>
        <taxon>NPAAA clade</taxon>
        <taxon>indigoferoid/millettioid clade</taxon>
        <taxon>Phaseoleae</taxon>
        <taxon>Vigna</taxon>
    </lineage>
</organism>
<dbReference type="EMBL" id="CP039354">
    <property type="protein sequence ID" value="QCE09615.1"/>
    <property type="molecule type" value="Genomic_DNA"/>
</dbReference>
<dbReference type="PANTHER" id="PTHR31625">
    <property type="match status" value="1"/>
</dbReference>
<proteinExistence type="predicted"/>
<evidence type="ECO:0000256" key="1">
    <source>
        <dbReference type="ARBA" id="ARBA00022679"/>
    </source>
</evidence>
<gene>
    <name evidence="4" type="ORF">DEO72_LG10g836</name>
</gene>
<dbReference type="Proteomes" id="UP000501690">
    <property type="component" value="Linkage Group LG10"/>
</dbReference>
<evidence type="ECO:0000313" key="4">
    <source>
        <dbReference type="EMBL" id="QCE09615.1"/>
    </source>
</evidence>
<keyword evidence="2" id="KW-0012">Acyltransferase</keyword>